<accession>A0ABQ2FE86</accession>
<dbReference type="InterPro" id="IPR025438">
    <property type="entry name" value="DUF4180"/>
</dbReference>
<sequence length="123" mass="13744">MNPQQSLNIRTLPELGVQVVHAADIPEVIGATFGLDGLLLRDADLGPDFLNLKTGLLGELFQKFVNYRLPVALVVTDPDRYGPRFTELAREHARHPLIRFVPDEAAGRAWLHRQTAPHPTHPQ</sequence>
<proteinExistence type="predicted"/>
<comment type="caution">
    <text evidence="2">The sequence shown here is derived from an EMBL/GenBank/DDBJ whole genome shotgun (WGS) entry which is preliminary data.</text>
</comment>
<dbReference type="Proteomes" id="UP000604341">
    <property type="component" value="Unassembled WGS sequence"/>
</dbReference>
<evidence type="ECO:0000313" key="3">
    <source>
        <dbReference type="Proteomes" id="UP000604341"/>
    </source>
</evidence>
<dbReference type="Pfam" id="PF13788">
    <property type="entry name" value="DUF4180"/>
    <property type="match status" value="1"/>
</dbReference>
<organism evidence="2 3">
    <name type="scientific">Deinococcus radiotolerans</name>
    <dbReference type="NCBI Taxonomy" id="1309407"/>
    <lineage>
        <taxon>Bacteria</taxon>
        <taxon>Thermotogati</taxon>
        <taxon>Deinococcota</taxon>
        <taxon>Deinococci</taxon>
        <taxon>Deinococcales</taxon>
        <taxon>Deinococcaceae</taxon>
        <taxon>Deinococcus</taxon>
    </lineage>
</organism>
<evidence type="ECO:0000259" key="1">
    <source>
        <dbReference type="Pfam" id="PF13788"/>
    </source>
</evidence>
<gene>
    <name evidence="2" type="ORF">GCM10010844_02480</name>
</gene>
<reference evidence="3" key="1">
    <citation type="journal article" date="2019" name="Int. J. Syst. Evol. Microbiol.">
        <title>The Global Catalogue of Microorganisms (GCM) 10K type strain sequencing project: providing services to taxonomists for standard genome sequencing and annotation.</title>
        <authorList>
            <consortium name="The Broad Institute Genomics Platform"/>
            <consortium name="The Broad Institute Genome Sequencing Center for Infectious Disease"/>
            <person name="Wu L."/>
            <person name="Ma J."/>
        </authorList>
    </citation>
    <scope>NUCLEOTIDE SEQUENCE [LARGE SCALE GENOMIC DNA]</scope>
    <source>
        <strain evidence="3">JCM 19173</strain>
    </source>
</reference>
<keyword evidence="3" id="KW-1185">Reference proteome</keyword>
<evidence type="ECO:0000313" key="2">
    <source>
        <dbReference type="EMBL" id="GGK87446.1"/>
    </source>
</evidence>
<protein>
    <recommendedName>
        <fullName evidence="1">DUF4180 domain-containing protein</fullName>
    </recommendedName>
</protein>
<feature type="domain" description="DUF4180" evidence="1">
    <location>
        <begin position="16"/>
        <end position="111"/>
    </location>
</feature>
<dbReference type="RefSeq" id="WP_189067153.1">
    <property type="nucleotide sequence ID" value="NZ_BMPE01000001.1"/>
</dbReference>
<dbReference type="EMBL" id="BMPE01000001">
    <property type="protein sequence ID" value="GGK87446.1"/>
    <property type="molecule type" value="Genomic_DNA"/>
</dbReference>
<name>A0ABQ2FE86_9DEIO</name>